<dbReference type="GO" id="GO:0006508">
    <property type="term" value="P:proteolysis"/>
    <property type="evidence" value="ECO:0007669"/>
    <property type="project" value="UniProtKB-KW"/>
</dbReference>
<evidence type="ECO:0000313" key="22">
    <source>
        <dbReference type="EMBL" id="CAH1994100.1"/>
    </source>
</evidence>
<keyword evidence="5 21" id="KW-0732">Signal</keyword>
<dbReference type="EMBL" id="CAKOFQ010007190">
    <property type="protein sequence ID" value="CAH1994100.1"/>
    <property type="molecule type" value="Genomic_DNA"/>
</dbReference>
<gene>
    <name evidence="22" type="ORF">ACAOBT_LOCUS21914</name>
</gene>
<dbReference type="Pfam" id="PF01401">
    <property type="entry name" value="Peptidase_M2"/>
    <property type="match status" value="1"/>
</dbReference>
<evidence type="ECO:0000313" key="23">
    <source>
        <dbReference type="Proteomes" id="UP001152888"/>
    </source>
</evidence>
<evidence type="ECO:0000256" key="4">
    <source>
        <dbReference type="ARBA" id="ARBA00022723"/>
    </source>
</evidence>
<evidence type="ECO:0000256" key="12">
    <source>
        <dbReference type="ARBA" id="ARBA00039858"/>
    </source>
</evidence>
<dbReference type="GO" id="GO:0008237">
    <property type="term" value="F:metallopeptidase activity"/>
    <property type="evidence" value="ECO:0007669"/>
    <property type="project" value="UniProtKB-KW"/>
</dbReference>
<evidence type="ECO:0000256" key="20">
    <source>
        <dbReference type="RuleBase" id="RU361144"/>
    </source>
</evidence>
<comment type="caution">
    <text evidence="22">The sequence shown here is derived from an EMBL/GenBank/DDBJ whole genome shotgun (WGS) entry which is preliminary data.</text>
</comment>
<evidence type="ECO:0000256" key="9">
    <source>
        <dbReference type="ARBA" id="ARBA00023157"/>
    </source>
</evidence>
<evidence type="ECO:0000256" key="14">
    <source>
        <dbReference type="PIRSR" id="PIRSR601548-2"/>
    </source>
</evidence>
<dbReference type="AlphaFoldDB" id="A0A9P0LEQ1"/>
<evidence type="ECO:0000256" key="2">
    <source>
        <dbReference type="ARBA" id="ARBA00022645"/>
    </source>
</evidence>
<proteinExistence type="inferred from homology"/>
<dbReference type="OrthoDB" id="10029630at2759"/>
<dbReference type="PROSITE" id="PS52011">
    <property type="entry name" value="PEPTIDASE_M2"/>
    <property type="match status" value="1"/>
</dbReference>
<feature type="binding site" evidence="15">
    <location>
        <position position="376"/>
    </location>
    <ligand>
        <name>Zn(2+)</name>
        <dbReference type="ChEBI" id="CHEBI:29105"/>
        <label>1</label>
        <note>catalytic</note>
    </ligand>
</feature>
<evidence type="ECO:0000256" key="6">
    <source>
        <dbReference type="ARBA" id="ARBA00022801"/>
    </source>
</evidence>
<feature type="binding site" evidence="14">
    <location>
        <position position="215"/>
    </location>
    <ligand>
        <name>chloride</name>
        <dbReference type="ChEBI" id="CHEBI:17996"/>
        <label>1</label>
    </ligand>
</feature>
<feature type="disulfide bond" evidence="16 19">
    <location>
        <begin position="345"/>
        <end position="363"/>
    </location>
</feature>
<evidence type="ECO:0000256" key="3">
    <source>
        <dbReference type="ARBA" id="ARBA00022670"/>
    </source>
</evidence>
<keyword evidence="23" id="KW-1185">Reference proteome</keyword>
<dbReference type="PRINTS" id="PR00791">
    <property type="entry name" value="PEPDIPTASEA"/>
</dbReference>
<dbReference type="GO" id="GO:0046872">
    <property type="term" value="F:metal ion binding"/>
    <property type="evidence" value="ECO:0007669"/>
    <property type="project" value="UniProtKB-KW"/>
</dbReference>
<feature type="binding site" evidence="15">
    <location>
        <position position="404"/>
    </location>
    <ligand>
        <name>Zn(2+)</name>
        <dbReference type="ChEBI" id="CHEBI:29105"/>
        <label>1</label>
        <note>catalytic</note>
    </ligand>
</feature>
<feature type="active site" description="Proton donor 2" evidence="17">
    <location>
        <position position="507"/>
    </location>
</feature>
<keyword evidence="10 20" id="KW-0325">Glycoprotein</keyword>
<dbReference type="GO" id="GO:0004180">
    <property type="term" value="F:carboxypeptidase activity"/>
    <property type="evidence" value="ECO:0007669"/>
    <property type="project" value="UniProtKB-KW"/>
</dbReference>
<dbReference type="InterPro" id="IPR001548">
    <property type="entry name" value="Peptidase_M2"/>
</dbReference>
<keyword evidence="8 20" id="KW-0482">Metalloprotease</keyword>
<feature type="signal peptide" evidence="21">
    <location>
        <begin position="1"/>
        <end position="18"/>
    </location>
</feature>
<evidence type="ECO:0000256" key="8">
    <source>
        <dbReference type="ARBA" id="ARBA00023049"/>
    </source>
</evidence>
<keyword evidence="9 16" id="KW-1015">Disulfide bond</keyword>
<feature type="active site" description="Proton acceptor 2" evidence="17">
    <location>
        <position position="377"/>
    </location>
</feature>
<evidence type="ECO:0000256" key="1">
    <source>
        <dbReference type="ARBA" id="ARBA00008139"/>
    </source>
</evidence>
<sequence length="648" mass="75701">MNNLQYLVILGLICCTYAKISEDELKQYLNNVYEREASDQCRKAALAQFDFETDIRNKKKEELTTNLTLEQAAWEKNVWTKYFKDIVPEEYEDPTIRREVKFLKILGSAALEPKKLEELNEVNNRMTEIYSTGKICPYKIPNCDLAKEGLTLEPGIENIMSSSKDYDELLYAWSKWRDATGAKMKDLYKKYVQLSNDEAKANNFSDKGEYWRFAYEDPHFVENIDTIWKEVEPLYNELHKYVGNKLKDRYGPKLDMKDGLLPAHVFGNMWAQSWEHLRDILEPFPNAGQMNVDAEMKKQGYTLLEMFKKADEFYQSLGLYSMEMCYNESAGAMIRKPTDGREVLCHASAWDFCDKKTFRLKMCTDVTFEDFRTIHHEMGHIQYYLQYKHLSHTFREGANPAFHEAVGDTMALSVSTPTHLKKIKLLNNFDESYESDINTLMNMALEKISFLPFGLLIDKWRWDVFSGAVQADKWNSHWWHYRMKYQKVKPPIERSDTRDFDPGAKYHIPGDSQYIAYFVAHILQFQFYKSLCIEAKQYDPHNRAVPLHRCDFYNSVAAGDKLKAGLSLGASKHWSETLEIMTGSKVVSAQPLLEYFEPLYKFLKAENEKLSPKITVNMTTLMIEKIGPNNNTRVLFSRKTEIHTDQKM</sequence>
<feature type="active site" description="Proton donor 1" evidence="13">
    <location>
        <position position="507"/>
    </location>
</feature>
<comment type="catalytic activity">
    <reaction evidence="11">
        <text>Release of a C-terminal dipeptide, oligopeptide-|-Xaa-Yaa, when Xaa is not Pro, and Yaa is neither Asp nor Glu. Thus, conversion of angiotensin I to angiotensin II, with increase in vasoconstrictor activity, but no action on angiotensin II.</text>
        <dbReference type="EC" id="3.4.15.1"/>
    </reaction>
</comment>
<keyword evidence="3 20" id="KW-0645">Protease</keyword>
<accession>A0A9P0LEQ1</accession>
<dbReference type="Proteomes" id="UP001152888">
    <property type="component" value="Unassembled WGS sequence"/>
</dbReference>
<evidence type="ECO:0000256" key="19">
    <source>
        <dbReference type="PROSITE-ProRule" id="PRU01355"/>
    </source>
</evidence>
<evidence type="ECO:0000256" key="16">
    <source>
        <dbReference type="PIRSR" id="PIRSR601548-4"/>
    </source>
</evidence>
<keyword evidence="6 20" id="KW-0378">Hydrolase</keyword>
<evidence type="ECO:0000256" key="10">
    <source>
        <dbReference type="ARBA" id="ARBA00023180"/>
    </source>
</evidence>
<feature type="binding site" evidence="15">
    <location>
        <position position="380"/>
    </location>
    <ligand>
        <name>Zn(2+)</name>
        <dbReference type="ChEBI" id="CHEBI:29105"/>
        <label>1</label>
        <note>catalytic</note>
    </ligand>
</feature>
<evidence type="ECO:0000256" key="18">
    <source>
        <dbReference type="PIRSR" id="PIRSR601548-8"/>
    </source>
</evidence>
<evidence type="ECO:0000256" key="17">
    <source>
        <dbReference type="PIRSR" id="PIRSR601548-6"/>
    </source>
</evidence>
<keyword evidence="7 15" id="KW-0862">Zinc</keyword>
<keyword evidence="4 15" id="KW-0479">Metal-binding</keyword>
<evidence type="ECO:0000256" key="5">
    <source>
        <dbReference type="ARBA" id="ARBA00022729"/>
    </source>
</evidence>
<feature type="disulfide bond" evidence="16 19">
    <location>
        <begin position="532"/>
        <end position="550"/>
    </location>
</feature>
<organism evidence="22 23">
    <name type="scientific">Acanthoscelides obtectus</name>
    <name type="common">Bean weevil</name>
    <name type="synonym">Bruchus obtectus</name>
    <dbReference type="NCBI Taxonomy" id="200917"/>
    <lineage>
        <taxon>Eukaryota</taxon>
        <taxon>Metazoa</taxon>
        <taxon>Ecdysozoa</taxon>
        <taxon>Arthropoda</taxon>
        <taxon>Hexapoda</taxon>
        <taxon>Insecta</taxon>
        <taxon>Pterygota</taxon>
        <taxon>Neoptera</taxon>
        <taxon>Endopterygota</taxon>
        <taxon>Coleoptera</taxon>
        <taxon>Polyphaga</taxon>
        <taxon>Cucujiformia</taxon>
        <taxon>Chrysomeloidea</taxon>
        <taxon>Chrysomelidae</taxon>
        <taxon>Bruchinae</taxon>
        <taxon>Bruchini</taxon>
        <taxon>Acanthoscelides</taxon>
    </lineage>
</organism>
<comment type="cofactor">
    <cofactor evidence="20">
        <name>Zn(2+)</name>
        <dbReference type="ChEBI" id="CHEBI:29105"/>
    </cofactor>
    <text evidence="20">Binds 1 zinc ion per subunit.</text>
</comment>
<feature type="binding site" evidence="18">
    <location>
        <position position="404"/>
    </location>
    <ligand>
        <name>Zn(2+)</name>
        <dbReference type="ChEBI" id="CHEBI:29105"/>
        <label>2</label>
        <note>catalytic</note>
    </ligand>
</feature>
<feature type="binding site" evidence="18">
    <location>
        <position position="376"/>
    </location>
    <ligand>
        <name>Zn(2+)</name>
        <dbReference type="ChEBI" id="CHEBI:29105"/>
        <label>2</label>
        <note>catalytic</note>
    </ligand>
</feature>
<feature type="active site" description="Proton acceptor 1" evidence="13">
    <location>
        <position position="377"/>
    </location>
</feature>
<name>A0A9P0LEQ1_ACAOB</name>
<dbReference type="FunFam" id="1.10.1370.30:FF:000004">
    <property type="entry name" value="Angiotensin-converting enzyme"/>
    <property type="match status" value="1"/>
</dbReference>
<evidence type="ECO:0000256" key="7">
    <source>
        <dbReference type="ARBA" id="ARBA00022833"/>
    </source>
</evidence>
<dbReference type="GO" id="GO:0005886">
    <property type="term" value="C:plasma membrane"/>
    <property type="evidence" value="ECO:0007669"/>
    <property type="project" value="TreeGrafter"/>
</dbReference>
<evidence type="ECO:0000256" key="15">
    <source>
        <dbReference type="PIRSR" id="PIRSR601548-3"/>
    </source>
</evidence>
<feature type="chain" id="PRO_5040370333" description="Angiotensin-converting enzyme" evidence="21">
    <location>
        <begin position="19"/>
        <end position="648"/>
    </location>
</feature>
<reference evidence="22" key="1">
    <citation type="submission" date="2022-03" db="EMBL/GenBank/DDBJ databases">
        <authorList>
            <person name="Sayadi A."/>
        </authorList>
    </citation>
    <scope>NUCLEOTIDE SEQUENCE</scope>
</reference>
<evidence type="ECO:0000256" key="13">
    <source>
        <dbReference type="PIRSR" id="PIRSR601548-1"/>
    </source>
</evidence>
<dbReference type="EC" id="3.4.-.-" evidence="20"/>
<dbReference type="SUPFAM" id="SSF55486">
    <property type="entry name" value="Metalloproteases ('zincins'), catalytic domain"/>
    <property type="match status" value="1"/>
</dbReference>
<comment type="caution">
    <text evidence="19">Lacks conserved residue(s) required for the propagation of feature annotation.</text>
</comment>
<dbReference type="GO" id="GO:0008241">
    <property type="term" value="F:peptidyl-dipeptidase activity"/>
    <property type="evidence" value="ECO:0007669"/>
    <property type="project" value="UniProtKB-EC"/>
</dbReference>
<protein>
    <recommendedName>
        <fullName evidence="12 20">Angiotensin-converting enzyme</fullName>
        <ecNumber evidence="20">3.4.-.-</ecNumber>
    </recommendedName>
</protein>
<dbReference type="PANTHER" id="PTHR10514">
    <property type="entry name" value="ANGIOTENSIN-CONVERTING ENZYME"/>
    <property type="match status" value="1"/>
</dbReference>
<evidence type="ECO:0000256" key="11">
    <source>
        <dbReference type="ARBA" id="ARBA00036868"/>
    </source>
</evidence>
<dbReference type="PANTHER" id="PTHR10514:SF27">
    <property type="entry name" value="ANGIOTENSIN-CONVERTING ENZYME"/>
    <property type="match status" value="1"/>
</dbReference>
<feature type="binding site" evidence="18">
    <location>
        <position position="380"/>
    </location>
    <ligand>
        <name>Zn(2+)</name>
        <dbReference type="ChEBI" id="CHEBI:29105"/>
        <label>2</label>
        <note>catalytic</note>
    </ligand>
</feature>
<dbReference type="Gene3D" id="1.10.1370.30">
    <property type="match status" value="1"/>
</dbReference>
<evidence type="ECO:0000256" key="21">
    <source>
        <dbReference type="SAM" id="SignalP"/>
    </source>
</evidence>
<keyword evidence="2 20" id="KW-0121">Carboxypeptidase</keyword>
<comment type="similarity">
    <text evidence="1 19 20">Belongs to the peptidase M2 family.</text>
</comment>
<dbReference type="CDD" id="cd06461">
    <property type="entry name" value="M2_ACE"/>
    <property type="match status" value="1"/>
</dbReference>